<keyword evidence="3" id="KW-1185">Reference proteome</keyword>
<reference evidence="2" key="1">
    <citation type="journal article" date="2020" name="Nat. Commun.">
        <title>Large-scale genome sequencing of mycorrhizal fungi provides insights into the early evolution of symbiotic traits.</title>
        <authorList>
            <person name="Miyauchi S."/>
            <person name="Kiss E."/>
            <person name="Kuo A."/>
            <person name="Drula E."/>
            <person name="Kohler A."/>
            <person name="Sanchez-Garcia M."/>
            <person name="Morin E."/>
            <person name="Andreopoulos B."/>
            <person name="Barry K.W."/>
            <person name="Bonito G."/>
            <person name="Buee M."/>
            <person name="Carver A."/>
            <person name="Chen C."/>
            <person name="Cichocki N."/>
            <person name="Clum A."/>
            <person name="Culley D."/>
            <person name="Crous P.W."/>
            <person name="Fauchery L."/>
            <person name="Girlanda M."/>
            <person name="Hayes R.D."/>
            <person name="Keri Z."/>
            <person name="LaButti K."/>
            <person name="Lipzen A."/>
            <person name="Lombard V."/>
            <person name="Magnuson J."/>
            <person name="Maillard F."/>
            <person name="Murat C."/>
            <person name="Nolan M."/>
            <person name="Ohm R.A."/>
            <person name="Pangilinan J."/>
            <person name="Pereira M.F."/>
            <person name="Perotto S."/>
            <person name="Peter M."/>
            <person name="Pfister S."/>
            <person name="Riley R."/>
            <person name="Sitrit Y."/>
            <person name="Stielow J.B."/>
            <person name="Szollosi G."/>
            <person name="Zifcakova L."/>
            <person name="Stursova M."/>
            <person name="Spatafora J.W."/>
            <person name="Tedersoo L."/>
            <person name="Vaario L.M."/>
            <person name="Yamada A."/>
            <person name="Yan M."/>
            <person name="Wang P."/>
            <person name="Xu J."/>
            <person name="Bruns T."/>
            <person name="Baldrian P."/>
            <person name="Vilgalys R."/>
            <person name="Dunand C."/>
            <person name="Henrissat B."/>
            <person name="Grigoriev I.V."/>
            <person name="Hibbett D."/>
            <person name="Nagy L.G."/>
            <person name="Martin F.M."/>
        </authorList>
    </citation>
    <scope>NUCLEOTIDE SEQUENCE</scope>
    <source>
        <strain evidence="2">UP504</strain>
    </source>
</reference>
<feature type="region of interest" description="Disordered" evidence="1">
    <location>
        <begin position="267"/>
        <end position="378"/>
    </location>
</feature>
<dbReference type="Proteomes" id="UP000886523">
    <property type="component" value="Unassembled WGS sequence"/>
</dbReference>
<dbReference type="AlphaFoldDB" id="A0A9P6B488"/>
<organism evidence="2 3">
    <name type="scientific">Hydnum rufescens UP504</name>
    <dbReference type="NCBI Taxonomy" id="1448309"/>
    <lineage>
        <taxon>Eukaryota</taxon>
        <taxon>Fungi</taxon>
        <taxon>Dikarya</taxon>
        <taxon>Basidiomycota</taxon>
        <taxon>Agaricomycotina</taxon>
        <taxon>Agaricomycetes</taxon>
        <taxon>Cantharellales</taxon>
        <taxon>Hydnaceae</taxon>
        <taxon>Hydnum</taxon>
    </lineage>
</organism>
<proteinExistence type="predicted"/>
<evidence type="ECO:0000313" key="3">
    <source>
        <dbReference type="Proteomes" id="UP000886523"/>
    </source>
</evidence>
<evidence type="ECO:0000313" key="2">
    <source>
        <dbReference type="EMBL" id="KAF9516016.1"/>
    </source>
</evidence>
<name>A0A9P6B488_9AGAM</name>
<dbReference type="EMBL" id="MU128944">
    <property type="protein sequence ID" value="KAF9516016.1"/>
    <property type="molecule type" value="Genomic_DNA"/>
</dbReference>
<sequence length="463" mass="51790">MTSKHTTVRRSGRHSLNKLKDPLLSPELVSSTKPSAKALGKRPESPHIEAHITTNNANTTLEDPGIKRATRVLPSRSSRRTLGGGSSLVDELVLDAKQRAAASQPILRESAIFLLTTDSTLVPPPKTERVDHNPSVTDTQSRTKEKDIIETPTFLFYLKVLRWGVDFELEEQKNVSQVLADTSDEAYLLRHRKFETLEKRQRLREKEKLQHERYKLKQRIEQLRAMDASVVASSLALTGQSSGGVGDGERLRRELLREAEELEHRYDTLLSEKRESHPSNGFEEDLKMAPLKLRFKLSGGPRPNGHDRHPRSSASPSSDNRTPGINANGQSSTKSQARERTGRSVTTPLKEVLEQSPPSLKDPVEQEKERRSKRPRPSLAATIASLPHGFIPDILRVAPPPNASRSTLRHTLAFGLNIPKIFDEQVEFEVPEEWILAFEGRGVGETNDSDEETMGLVSIDVQP</sequence>
<feature type="compositionally biased region" description="Basic residues" evidence="1">
    <location>
        <begin position="1"/>
        <end position="17"/>
    </location>
</feature>
<dbReference type="OrthoDB" id="2555515at2759"/>
<accession>A0A9P6B488</accession>
<evidence type="ECO:0008006" key="4">
    <source>
        <dbReference type="Google" id="ProtNLM"/>
    </source>
</evidence>
<evidence type="ECO:0000256" key="1">
    <source>
        <dbReference type="SAM" id="MobiDB-lite"/>
    </source>
</evidence>
<feature type="compositionally biased region" description="Polar residues" evidence="1">
    <location>
        <begin position="312"/>
        <end position="335"/>
    </location>
</feature>
<feature type="compositionally biased region" description="Basic and acidic residues" evidence="1">
    <location>
        <begin position="267"/>
        <end position="277"/>
    </location>
</feature>
<comment type="caution">
    <text evidence="2">The sequence shown here is derived from an EMBL/GenBank/DDBJ whole genome shotgun (WGS) entry which is preliminary data.</text>
</comment>
<gene>
    <name evidence="2" type="ORF">BS47DRAFT_1484177</name>
</gene>
<protein>
    <recommendedName>
        <fullName evidence="4">PEHE domain-containing protein</fullName>
    </recommendedName>
</protein>
<feature type="region of interest" description="Disordered" evidence="1">
    <location>
        <begin position="1"/>
        <end position="45"/>
    </location>
</feature>